<dbReference type="SUPFAM" id="SSF48464">
    <property type="entry name" value="ENTH/VHS domain"/>
    <property type="match status" value="1"/>
</dbReference>
<gene>
    <name evidence="3" type="ORF">WJX75_007954</name>
</gene>
<proteinExistence type="predicted"/>
<comment type="caution">
    <text evidence="3">The sequence shown here is derived from an EMBL/GenBank/DDBJ whole genome shotgun (WGS) entry which is preliminary data.</text>
</comment>
<dbReference type="CDD" id="cd16981">
    <property type="entry name" value="CID_RPRD_like"/>
    <property type="match status" value="1"/>
</dbReference>
<dbReference type="PROSITE" id="PS51391">
    <property type="entry name" value="CID"/>
    <property type="match status" value="1"/>
</dbReference>
<evidence type="ECO:0000313" key="3">
    <source>
        <dbReference type="EMBL" id="KAK9918903.1"/>
    </source>
</evidence>
<dbReference type="PANTHER" id="PTHR12460">
    <property type="entry name" value="CYCLIN-DEPENDENT KINASE INHIBITOR-RELATED PROTEIN"/>
    <property type="match status" value="1"/>
</dbReference>
<feature type="region of interest" description="Disordered" evidence="1">
    <location>
        <begin position="275"/>
        <end position="315"/>
    </location>
</feature>
<dbReference type="Gene3D" id="6.10.250.2560">
    <property type="match status" value="1"/>
</dbReference>
<name>A0ABR2Z470_9CHLO</name>
<dbReference type="Gene3D" id="1.25.40.90">
    <property type="match status" value="1"/>
</dbReference>
<feature type="compositionally biased region" description="Low complexity" evidence="1">
    <location>
        <begin position="298"/>
        <end position="308"/>
    </location>
</feature>
<organism evidence="3 4">
    <name type="scientific">Coccomyxa subellipsoidea</name>
    <dbReference type="NCBI Taxonomy" id="248742"/>
    <lineage>
        <taxon>Eukaryota</taxon>
        <taxon>Viridiplantae</taxon>
        <taxon>Chlorophyta</taxon>
        <taxon>core chlorophytes</taxon>
        <taxon>Trebouxiophyceae</taxon>
        <taxon>Trebouxiophyceae incertae sedis</taxon>
        <taxon>Coccomyxaceae</taxon>
        <taxon>Coccomyxa</taxon>
    </lineage>
</organism>
<dbReference type="SMART" id="SM00582">
    <property type="entry name" value="RPR"/>
    <property type="match status" value="1"/>
</dbReference>
<evidence type="ECO:0000313" key="4">
    <source>
        <dbReference type="Proteomes" id="UP001491310"/>
    </source>
</evidence>
<accession>A0ABR2Z470</accession>
<evidence type="ECO:0000256" key="1">
    <source>
        <dbReference type="SAM" id="MobiDB-lite"/>
    </source>
</evidence>
<dbReference type="InterPro" id="IPR006569">
    <property type="entry name" value="CID_dom"/>
</dbReference>
<reference evidence="3 4" key="1">
    <citation type="journal article" date="2024" name="Nat. Commun.">
        <title>Phylogenomics reveals the evolutionary origins of lichenization in chlorophyte algae.</title>
        <authorList>
            <person name="Puginier C."/>
            <person name="Libourel C."/>
            <person name="Otte J."/>
            <person name="Skaloud P."/>
            <person name="Haon M."/>
            <person name="Grisel S."/>
            <person name="Petersen M."/>
            <person name="Berrin J.G."/>
            <person name="Delaux P.M."/>
            <person name="Dal Grande F."/>
            <person name="Keller J."/>
        </authorList>
    </citation>
    <scope>NUCLEOTIDE SEQUENCE [LARGE SCALE GENOMIC DNA]</scope>
    <source>
        <strain evidence="3 4">SAG 216-7</strain>
    </source>
</reference>
<dbReference type="EMBL" id="JALJOT010000001">
    <property type="protein sequence ID" value="KAK9918903.1"/>
    <property type="molecule type" value="Genomic_DNA"/>
</dbReference>
<evidence type="ECO:0000259" key="2">
    <source>
        <dbReference type="PROSITE" id="PS51391"/>
    </source>
</evidence>
<protein>
    <recommendedName>
        <fullName evidence="2">CID domain-containing protein</fullName>
    </recommendedName>
</protein>
<keyword evidence="4" id="KW-1185">Reference proteome</keyword>
<dbReference type="Pfam" id="PF04818">
    <property type="entry name" value="CID"/>
    <property type="match status" value="1"/>
</dbReference>
<dbReference type="InterPro" id="IPR008942">
    <property type="entry name" value="ENTH_VHS"/>
</dbReference>
<sequence>MAGFQQSSLVDKLVKLNNTQQSIETVSSWCTFYRKDARKVVQTWESEFVRAPNMQKKLCMMYLANDILQNSRKKGPEFVNEFYHTVPRPIAHLLKHGDAKVQKAVERLVKIWDDRRVFGLSGVKPLKELIAAAETPCKAAGAFSSTANGRSGGDGNCTQLESLAGPLAEVDSAAARNMALAESSSKSLRGDVLQQGSMNELEACKMLLTEYAGSLEAEAAARQQVISFLKAMLQQQEEGSQRVQGQLHACGKQLAQFNARIAAGHDSPQAPLAEMDEEYSPTAEAHMNDAWDPEEPNADAAHASSSEPAAPPGASPGAIGASAIAVQLAASGGAARLLELLATLPKDQQLEIGRHVEALVKPGEGHAPEPNMLADDDEYDPEQGSIEF</sequence>
<feature type="domain" description="CID" evidence="2">
    <location>
        <begin position="1"/>
        <end position="134"/>
    </location>
</feature>
<dbReference type="PANTHER" id="PTHR12460:SF0">
    <property type="entry name" value="CID DOMAIN-CONTAINING PROTEIN-RELATED"/>
    <property type="match status" value="1"/>
</dbReference>
<feature type="region of interest" description="Disordered" evidence="1">
    <location>
        <begin position="362"/>
        <end position="388"/>
    </location>
</feature>
<dbReference type="Proteomes" id="UP001491310">
    <property type="component" value="Unassembled WGS sequence"/>
</dbReference>